<sequence length="94" mass="10707">IQIKVAVLCGSKPESKWIRGFLMCHPDITLGKPPALDLQCCQSFNCTVVKHHFELLKKVIKEKEIPWENIYNMDEKGCQCGGGQKKSPEKYFVP</sequence>
<dbReference type="InParanoid" id="A0A0D0E6A0"/>
<gene>
    <name evidence="1" type="ORF">PAXRUDRAFT_37243</name>
</gene>
<feature type="non-terminal residue" evidence="1">
    <location>
        <position position="94"/>
    </location>
</feature>
<accession>A0A0D0E6A0</accession>
<dbReference type="EMBL" id="KN824834">
    <property type="protein sequence ID" value="KIL00437.1"/>
    <property type="molecule type" value="Genomic_DNA"/>
</dbReference>
<evidence type="ECO:0000313" key="2">
    <source>
        <dbReference type="Proteomes" id="UP000054538"/>
    </source>
</evidence>
<dbReference type="AlphaFoldDB" id="A0A0D0E6A0"/>
<evidence type="ECO:0000313" key="1">
    <source>
        <dbReference type="EMBL" id="KIL00437.1"/>
    </source>
</evidence>
<proteinExistence type="predicted"/>
<reference evidence="2" key="2">
    <citation type="submission" date="2015-01" db="EMBL/GenBank/DDBJ databases">
        <title>Evolutionary Origins and Diversification of the Mycorrhizal Mutualists.</title>
        <authorList>
            <consortium name="DOE Joint Genome Institute"/>
            <consortium name="Mycorrhizal Genomics Consortium"/>
            <person name="Kohler A."/>
            <person name="Kuo A."/>
            <person name="Nagy L.G."/>
            <person name="Floudas D."/>
            <person name="Copeland A."/>
            <person name="Barry K.W."/>
            <person name="Cichocki N."/>
            <person name="Veneault-Fourrey C."/>
            <person name="LaButti K."/>
            <person name="Lindquist E.A."/>
            <person name="Lipzen A."/>
            <person name="Lundell T."/>
            <person name="Morin E."/>
            <person name="Murat C."/>
            <person name="Riley R."/>
            <person name="Ohm R."/>
            <person name="Sun H."/>
            <person name="Tunlid A."/>
            <person name="Henrissat B."/>
            <person name="Grigoriev I.V."/>
            <person name="Hibbett D.S."/>
            <person name="Martin F."/>
        </authorList>
    </citation>
    <scope>NUCLEOTIDE SEQUENCE [LARGE SCALE GENOMIC DNA]</scope>
    <source>
        <strain evidence="2">Ve08.2h10</strain>
    </source>
</reference>
<keyword evidence="2" id="KW-1185">Reference proteome</keyword>
<protein>
    <submittedName>
        <fullName evidence="1">Uncharacterized protein</fullName>
    </submittedName>
</protein>
<dbReference type="Proteomes" id="UP000054538">
    <property type="component" value="Unassembled WGS sequence"/>
</dbReference>
<name>A0A0D0E6A0_9AGAM</name>
<dbReference type="HOGENOM" id="CLU_153358_0_0_1"/>
<reference evidence="1 2" key="1">
    <citation type="submission" date="2014-04" db="EMBL/GenBank/DDBJ databases">
        <authorList>
            <consortium name="DOE Joint Genome Institute"/>
            <person name="Kuo A."/>
            <person name="Kohler A."/>
            <person name="Jargeat P."/>
            <person name="Nagy L.G."/>
            <person name="Floudas D."/>
            <person name="Copeland A."/>
            <person name="Barry K.W."/>
            <person name="Cichocki N."/>
            <person name="Veneault-Fourrey C."/>
            <person name="LaButti K."/>
            <person name="Lindquist E.A."/>
            <person name="Lipzen A."/>
            <person name="Lundell T."/>
            <person name="Morin E."/>
            <person name="Murat C."/>
            <person name="Sun H."/>
            <person name="Tunlid A."/>
            <person name="Henrissat B."/>
            <person name="Grigoriev I.V."/>
            <person name="Hibbett D.S."/>
            <person name="Martin F."/>
            <person name="Nordberg H.P."/>
            <person name="Cantor M.N."/>
            <person name="Hua S.X."/>
        </authorList>
    </citation>
    <scope>NUCLEOTIDE SEQUENCE [LARGE SCALE GENOMIC DNA]</scope>
    <source>
        <strain evidence="1 2">Ve08.2h10</strain>
    </source>
</reference>
<organism evidence="1 2">
    <name type="scientific">Paxillus rubicundulus Ve08.2h10</name>
    <dbReference type="NCBI Taxonomy" id="930991"/>
    <lineage>
        <taxon>Eukaryota</taxon>
        <taxon>Fungi</taxon>
        <taxon>Dikarya</taxon>
        <taxon>Basidiomycota</taxon>
        <taxon>Agaricomycotina</taxon>
        <taxon>Agaricomycetes</taxon>
        <taxon>Agaricomycetidae</taxon>
        <taxon>Boletales</taxon>
        <taxon>Paxilineae</taxon>
        <taxon>Paxillaceae</taxon>
        <taxon>Paxillus</taxon>
    </lineage>
</organism>
<feature type="non-terminal residue" evidence="1">
    <location>
        <position position="1"/>
    </location>
</feature>